<dbReference type="Proteomes" id="UP000199220">
    <property type="component" value="Unassembled WGS sequence"/>
</dbReference>
<dbReference type="RefSeq" id="WP_089771145.1">
    <property type="nucleotide sequence ID" value="NZ_FNTX01000001.1"/>
</dbReference>
<dbReference type="OrthoDB" id="5187533at2"/>
<keyword evidence="1" id="KW-1133">Transmembrane helix</keyword>
<dbReference type="STRING" id="648782.SAMN04488554_0026"/>
<reference evidence="3" key="1">
    <citation type="submission" date="2016-10" db="EMBL/GenBank/DDBJ databases">
        <authorList>
            <person name="Varghese N."/>
            <person name="Submissions S."/>
        </authorList>
    </citation>
    <scope>NUCLEOTIDE SEQUENCE [LARGE SCALE GENOMIC DNA]</scope>
    <source>
        <strain evidence="3">DSM 21368</strain>
    </source>
</reference>
<feature type="transmembrane region" description="Helical" evidence="1">
    <location>
        <begin position="175"/>
        <end position="193"/>
    </location>
</feature>
<organism evidence="2 3">
    <name type="scientific">Ruania alba</name>
    <dbReference type="NCBI Taxonomy" id="648782"/>
    <lineage>
        <taxon>Bacteria</taxon>
        <taxon>Bacillati</taxon>
        <taxon>Actinomycetota</taxon>
        <taxon>Actinomycetes</taxon>
        <taxon>Micrococcales</taxon>
        <taxon>Ruaniaceae</taxon>
        <taxon>Ruania</taxon>
    </lineage>
</organism>
<feature type="transmembrane region" description="Helical" evidence="1">
    <location>
        <begin position="136"/>
        <end position="155"/>
    </location>
</feature>
<keyword evidence="1" id="KW-0812">Transmembrane</keyword>
<name>A0A1H5B8E7_9MICO</name>
<feature type="transmembrane region" description="Helical" evidence="1">
    <location>
        <begin position="44"/>
        <end position="67"/>
    </location>
</feature>
<sequence length="216" mass="23154">MTDTAPEETTQEKWARRFGLPVLVAALAAVPALFLTLLPEPWTTVGLVVNIVSGAVLTAETVVLFVVSADKRAWLRRQWWLVLLTVLIVIGVVLALGPVQILRLVRVVAALRVLGVRRILRSGQVLVNRVERVRPVLPRGIAAVLVLAFSTVVLVNPDSPSRRLLADLLPSGTGAAVAVVGGLGLAVATWLVLRGRPDEEEPGLDEATAQREAGQE</sequence>
<dbReference type="AlphaFoldDB" id="A0A1H5B8E7"/>
<evidence type="ECO:0000313" key="2">
    <source>
        <dbReference type="EMBL" id="SED50220.1"/>
    </source>
</evidence>
<dbReference type="Gene3D" id="1.10.287.70">
    <property type="match status" value="1"/>
</dbReference>
<proteinExistence type="predicted"/>
<accession>A0A1H5B8E7</accession>
<gene>
    <name evidence="2" type="ORF">SAMN04488554_0026</name>
</gene>
<feature type="transmembrane region" description="Helical" evidence="1">
    <location>
        <begin position="18"/>
        <end position="38"/>
    </location>
</feature>
<evidence type="ECO:0000313" key="3">
    <source>
        <dbReference type="Proteomes" id="UP000199220"/>
    </source>
</evidence>
<keyword evidence="3" id="KW-1185">Reference proteome</keyword>
<keyword evidence="1" id="KW-0472">Membrane</keyword>
<dbReference type="EMBL" id="FNTX01000001">
    <property type="protein sequence ID" value="SED50220.1"/>
    <property type="molecule type" value="Genomic_DNA"/>
</dbReference>
<protein>
    <submittedName>
        <fullName evidence="2">Uncharacterized protein</fullName>
    </submittedName>
</protein>
<evidence type="ECO:0000256" key="1">
    <source>
        <dbReference type="SAM" id="Phobius"/>
    </source>
</evidence>
<dbReference type="SUPFAM" id="SSF81324">
    <property type="entry name" value="Voltage-gated potassium channels"/>
    <property type="match status" value="1"/>
</dbReference>
<feature type="transmembrane region" description="Helical" evidence="1">
    <location>
        <begin position="79"/>
        <end position="97"/>
    </location>
</feature>